<feature type="compositionally biased region" description="Basic and acidic residues" evidence="6">
    <location>
        <begin position="1114"/>
        <end position="1127"/>
    </location>
</feature>
<keyword evidence="11" id="KW-1185">Reference proteome</keyword>
<dbReference type="STRING" id="576137.A0A1L7XIB6"/>
<evidence type="ECO:0000313" key="10">
    <source>
        <dbReference type="EMBL" id="CZR64785.1"/>
    </source>
</evidence>
<comment type="similarity">
    <text evidence="2">Belongs to the XPC family.</text>
</comment>
<dbReference type="InterPro" id="IPR018325">
    <property type="entry name" value="Rad4/PNGase_transGLS-fold"/>
</dbReference>
<dbReference type="Pfam" id="PF10404">
    <property type="entry name" value="BHD_2"/>
    <property type="match status" value="1"/>
</dbReference>
<evidence type="ECO:0000256" key="5">
    <source>
        <dbReference type="ARBA" id="ARBA00023242"/>
    </source>
</evidence>
<feature type="region of interest" description="Disordered" evidence="6">
    <location>
        <begin position="375"/>
        <end position="476"/>
    </location>
</feature>
<organism evidence="10 11">
    <name type="scientific">Phialocephala subalpina</name>
    <dbReference type="NCBI Taxonomy" id="576137"/>
    <lineage>
        <taxon>Eukaryota</taxon>
        <taxon>Fungi</taxon>
        <taxon>Dikarya</taxon>
        <taxon>Ascomycota</taxon>
        <taxon>Pezizomycotina</taxon>
        <taxon>Leotiomycetes</taxon>
        <taxon>Helotiales</taxon>
        <taxon>Mollisiaceae</taxon>
        <taxon>Phialocephala</taxon>
        <taxon>Phialocephala fortinii species complex</taxon>
    </lineage>
</organism>
<dbReference type="AlphaFoldDB" id="A0A1L7XIB6"/>
<accession>A0A1L7XIB6</accession>
<dbReference type="InterPro" id="IPR036985">
    <property type="entry name" value="Transglutaminase-like_sf"/>
</dbReference>
<protein>
    <submittedName>
        <fullName evidence="10">Related to DNA repair protein rhp42</fullName>
    </submittedName>
</protein>
<dbReference type="InterPro" id="IPR018328">
    <property type="entry name" value="Rad4_beta-hairpin_dom3"/>
</dbReference>
<dbReference type="Gene3D" id="3.30.70.2460">
    <property type="entry name" value="Rad4, beta-hairpin domain BHD3"/>
    <property type="match status" value="1"/>
</dbReference>
<feature type="compositionally biased region" description="Basic residues" evidence="6">
    <location>
        <begin position="418"/>
        <end position="438"/>
    </location>
</feature>
<name>A0A1L7XIB6_9HELO</name>
<feature type="compositionally biased region" description="Acidic residues" evidence="6">
    <location>
        <begin position="994"/>
        <end position="1005"/>
    </location>
</feature>
<dbReference type="SMART" id="SM01031">
    <property type="entry name" value="BHD_2"/>
    <property type="match status" value="1"/>
</dbReference>
<dbReference type="Pfam" id="PF10403">
    <property type="entry name" value="BHD_1"/>
    <property type="match status" value="1"/>
</dbReference>
<dbReference type="SUPFAM" id="SSF54001">
    <property type="entry name" value="Cysteine proteinases"/>
    <property type="match status" value="1"/>
</dbReference>
<dbReference type="Pfam" id="PF10405">
    <property type="entry name" value="BHD_3"/>
    <property type="match status" value="1"/>
</dbReference>
<feature type="region of interest" description="Disordered" evidence="6">
    <location>
        <begin position="917"/>
        <end position="1137"/>
    </location>
</feature>
<feature type="compositionally biased region" description="Basic and acidic residues" evidence="6">
    <location>
        <begin position="57"/>
        <end position="66"/>
    </location>
</feature>
<feature type="domain" description="Rad4 beta-hairpin" evidence="9">
    <location>
        <begin position="768"/>
        <end position="842"/>
    </location>
</feature>
<dbReference type="EMBL" id="FJOG01000028">
    <property type="protein sequence ID" value="CZR64785.1"/>
    <property type="molecule type" value="Genomic_DNA"/>
</dbReference>
<dbReference type="Gene3D" id="2.20.20.110">
    <property type="entry name" value="Rad4, beta-hairpin domain BHD1"/>
    <property type="match status" value="1"/>
</dbReference>
<dbReference type="InterPro" id="IPR018327">
    <property type="entry name" value="BHD_2"/>
</dbReference>
<dbReference type="GO" id="GO:0000111">
    <property type="term" value="C:nucleotide-excision repair factor 2 complex"/>
    <property type="evidence" value="ECO:0007669"/>
    <property type="project" value="TreeGrafter"/>
</dbReference>
<sequence>MPPFLPRKRLRSWTPEAEAGPSNPPPKPKSKGKASVTTTSRKPTLFDDLDAGTGTKRSAEHGKAALEKLTATEDESSLSSLSDEEFEDVPLTNRQKTSPADEDEDEDEDIEFEDVDTTGAIGEAKASANVPSGDLELTLTKDTRVSITNPFGTKKGPSKIERGIRIDTHRMHVQLLMWHNAIRNSWCCDRELQEMLVKALPLGAVKEVEKWRRNSGLDVKKIKEEETPKGKGKGKANAVKGRKADPRSQRDWGAPAERLEEGKVNMSAGDPLIGLLKYLKSYWDQRFRVTAPGLRKLGYMSLQRLDEEVKSFKEEYDPERHGERIRDIKEFRACAKAMEGSRDVGAQLFTALIRGLGLEARLVASLQPAGFGWSQNEEASKKNRRKLRRDKKSGSKDVNSSSDDEADSSEEEKPAPKAAKKGKASAKLKLKPAPKSTRRTSQGSGVKDAPIALSESEEEGDERCESDDDVIDITPVRQARKPSLPFDQDLKFPHYWTEVLSPVTNTYTPVDALVLKIVASGKETLEKFETRGTKSEKAKQVTAYIIGHSSDGTAKDVTTRYLKRHVWPGRTKGNRYPVEKIAIRNRYGKVKRYEEYDWFKTVMSGYLRGTKSCPRTEIDDHEEATDLKPVKPEKKEVEEGKETLQYYKSSPDFVLERHLKREEALLPTATHVKMFPVKGKGEATTEEKVYLRKDVVSCKSQETWHKEGRAPKVGEDPLKRVPYRAATTNRRRELAEAENASGEKVLQGLYSWDQTDWIIPPPIENGIIPKNSFGNIDLYVDSMLPEGAVHLPMRGTVKICKRLNIDYAEAVTGFEFGHRMAVPVISGVVVAEEHYDSVMDEWHKDEAERVRKEDEKRRKAALGMWRKMLMGLRIIERVKGEYGDVAGDADILNPFANTKKRKEDADAEAQRRIMDQRDEEMAGGFLPEGFDVEESEERRASFFPVAQEGDDDDEHGGGFVVEGHDEPSKPGQAYATPQSLEPATKNGTARVSEEDVEMQDAESEVEAPAPKKRGRPSGSTAAKSKAKTPAKRGPKPKTPTSKKAGKRKSTVQDSEQEDDDDESPLSDLESDLDSDIEEPPKQAVKKPAGRRKTLPAKTTAVESPRKTPRRTAARKSETALRSHYFEHGDDDMDEDDE</sequence>
<dbReference type="OrthoDB" id="300780at2759"/>
<dbReference type="SMART" id="SM01030">
    <property type="entry name" value="BHD_1"/>
    <property type="match status" value="1"/>
</dbReference>
<keyword evidence="4" id="KW-0234">DNA repair</keyword>
<feature type="domain" description="Rad4 beta-hairpin" evidence="7">
    <location>
        <begin position="637"/>
        <end position="696"/>
    </location>
</feature>
<evidence type="ECO:0000256" key="3">
    <source>
        <dbReference type="ARBA" id="ARBA00022763"/>
    </source>
</evidence>
<dbReference type="GO" id="GO:0003697">
    <property type="term" value="F:single-stranded DNA binding"/>
    <property type="evidence" value="ECO:0007669"/>
    <property type="project" value="TreeGrafter"/>
</dbReference>
<feature type="compositionally biased region" description="Polar residues" evidence="6">
    <location>
        <begin position="975"/>
        <end position="989"/>
    </location>
</feature>
<evidence type="ECO:0000256" key="6">
    <source>
        <dbReference type="SAM" id="MobiDB-lite"/>
    </source>
</evidence>
<feature type="compositionally biased region" description="Acidic residues" evidence="6">
    <location>
        <begin position="1054"/>
        <end position="1077"/>
    </location>
</feature>
<feature type="region of interest" description="Disordered" evidence="6">
    <location>
        <begin position="222"/>
        <end position="258"/>
    </location>
</feature>
<feature type="compositionally biased region" description="Acidic residues" evidence="6">
    <location>
        <begin position="1128"/>
        <end position="1137"/>
    </location>
</feature>
<dbReference type="InterPro" id="IPR018326">
    <property type="entry name" value="Rad4_beta-hairpin_dom1"/>
</dbReference>
<dbReference type="InterPro" id="IPR004583">
    <property type="entry name" value="DNA_repair_Rad4"/>
</dbReference>
<feature type="region of interest" description="Disordered" evidence="6">
    <location>
        <begin position="1"/>
        <end position="110"/>
    </location>
</feature>
<feature type="compositionally biased region" description="Basic residues" evidence="6">
    <location>
        <begin position="382"/>
        <end position="391"/>
    </location>
</feature>
<dbReference type="SMART" id="SM01032">
    <property type="entry name" value="BHD_3"/>
    <property type="match status" value="1"/>
</dbReference>
<dbReference type="GO" id="GO:0003684">
    <property type="term" value="F:damaged DNA binding"/>
    <property type="evidence" value="ECO:0007669"/>
    <property type="project" value="InterPro"/>
</dbReference>
<keyword evidence="5" id="KW-0539">Nucleus</keyword>
<evidence type="ECO:0000313" key="11">
    <source>
        <dbReference type="Proteomes" id="UP000184330"/>
    </source>
</evidence>
<dbReference type="InterPro" id="IPR038765">
    <property type="entry name" value="Papain-like_cys_pep_sf"/>
</dbReference>
<feature type="compositionally biased region" description="Basic residues" evidence="6">
    <location>
        <begin position="1083"/>
        <end position="1094"/>
    </location>
</feature>
<evidence type="ECO:0000259" key="8">
    <source>
        <dbReference type="SMART" id="SM01031"/>
    </source>
</evidence>
<dbReference type="Gene3D" id="3.90.260.10">
    <property type="entry name" value="Transglutaminase-like"/>
    <property type="match status" value="1"/>
</dbReference>
<dbReference type="GO" id="GO:0071942">
    <property type="term" value="C:XPC complex"/>
    <property type="evidence" value="ECO:0007669"/>
    <property type="project" value="TreeGrafter"/>
</dbReference>
<proteinExistence type="inferred from homology"/>
<comment type="subcellular location">
    <subcellularLocation>
        <location evidence="1">Nucleus</location>
    </subcellularLocation>
</comment>
<gene>
    <name evidence="10" type="ORF">PAC_14684</name>
</gene>
<dbReference type="PANTHER" id="PTHR12135:SF2">
    <property type="entry name" value="DNA REPAIR PROTEIN RAD34"/>
    <property type="match status" value="1"/>
</dbReference>
<dbReference type="InterPro" id="IPR042488">
    <property type="entry name" value="Rad4_BHD3_sf"/>
</dbReference>
<feature type="compositionally biased region" description="Acidic residues" evidence="6">
    <location>
        <begin position="100"/>
        <end position="110"/>
    </location>
</feature>
<evidence type="ECO:0000256" key="2">
    <source>
        <dbReference type="ARBA" id="ARBA00009525"/>
    </source>
</evidence>
<dbReference type="Pfam" id="PF03835">
    <property type="entry name" value="Rad4"/>
    <property type="match status" value="1"/>
</dbReference>
<evidence type="ECO:0000259" key="9">
    <source>
        <dbReference type="SMART" id="SM01032"/>
    </source>
</evidence>
<feature type="domain" description="Rad4 beta-hairpin" evidence="8">
    <location>
        <begin position="698"/>
        <end position="761"/>
    </location>
</feature>
<dbReference type="PANTHER" id="PTHR12135">
    <property type="entry name" value="DNA REPAIR PROTEIN XP-C / RAD4"/>
    <property type="match status" value="1"/>
</dbReference>
<evidence type="ECO:0000256" key="4">
    <source>
        <dbReference type="ARBA" id="ARBA00023204"/>
    </source>
</evidence>
<dbReference type="GO" id="GO:0005737">
    <property type="term" value="C:cytoplasm"/>
    <property type="evidence" value="ECO:0007669"/>
    <property type="project" value="TreeGrafter"/>
</dbReference>
<feature type="compositionally biased region" description="Acidic residues" evidence="6">
    <location>
        <begin position="455"/>
        <end position="471"/>
    </location>
</feature>
<reference evidence="10 11" key="1">
    <citation type="submission" date="2016-03" db="EMBL/GenBank/DDBJ databases">
        <authorList>
            <person name="Ploux O."/>
        </authorList>
    </citation>
    <scope>NUCLEOTIDE SEQUENCE [LARGE SCALE GENOMIC DNA]</scope>
    <source>
        <strain evidence="10 11">UAMH 11012</strain>
    </source>
</reference>
<evidence type="ECO:0000256" key="1">
    <source>
        <dbReference type="ARBA" id="ARBA00004123"/>
    </source>
</evidence>
<dbReference type="Proteomes" id="UP000184330">
    <property type="component" value="Unassembled WGS sequence"/>
</dbReference>
<feature type="compositionally biased region" description="Acidic residues" evidence="6">
    <location>
        <begin position="72"/>
        <end position="88"/>
    </location>
</feature>
<feature type="compositionally biased region" description="Basic residues" evidence="6">
    <location>
        <begin position="1024"/>
        <end position="1035"/>
    </location>
</feature>
<dbReference type="GO" id="GO:0006289">
    <property type="term" value="P:nucleotide-excision repair"/>
    <property type="evidence" value="ECO:0007669"/>
    <property type="project" value="InterPro"/>
</dbReference>
<evidence type="ECO:0000259" key="7">
    <source>
        <dbReference type="SMART" id="SM01030"/>
    </source>
</evidence>
<dbReference type="FunFam" id="3.30.70.2460:FF:000001">
    <property type="entry name" value="DNA repair protein Rad4 family"/>
    <property type="match status" value="1"/>
</dbReference>
<feature type="compositionally biased region" description="Basic residues" evidence="6">
    <location>
        <begin position="1"/>
        <end position="11"/>
    </location>
</feature>
<dbReference type="GO" id="GO:0006298">
    <property type="term" value="P:mismatch repair"/>
    <property type="evidence" value="ECO:0007669"/>
    <property type="project" value="TreeGrafter"/>
</dbReference>
<keyword evidence="3" id="KW-0227">DNA damage</keyword>